<protein>
    <submittedName>
        <fullName evidence="1">Uncharacterized protein</fullName>
    </submittedName>
</protein>
<sequence length="64" mass="7038">MISLQRGQAMVESLLLAMALLLILIVPVTEQGQTLLEFLGHIVASTAALFDWIWDDFLLQPGVS</sequence>
<evidence type="ECO:0000313" key="1">
    <source>
        <dbReference type="EMBL" id="PWW09854.1"/>
    </source>
</evidence>
<accession>A0A317Q4A6</accession>
<name>A0A317Q4A6_9GAMM</name>
<dbReference type="AlphaFoldDB" id="A0A317Q4A6"/>
<dbReference type="Proteomes" id="UP000246964">
    <property type="component" value="Unassembled WGS sequence"/>
</dbReference>
<gene>
    <name evidence="1" type="ORF">DET45_11645</name>
</gene>
<reference evidence="1 2" key="1">
    <citation type="submission" date="2018-05" db="EMBL/GenBank/DDBJ databases">
        <title>Freshwater and sediment microbial communities from various areas in North America, analyzing microbe dynamics in response to fracking.</title>
        <authorList>
            <person name="Lamendella R."/>
        </authorList>
    </citation>
    <scope>NUCLEOTIDE SEQUENCE [LARGE SCALE GENOMIC DNA]</scope>
    <source>
        <strain evidence="1 2">125B1</strain>
    </source>
</reference>
<organism evidence="1 2">
    <name type="scientific">Pseudidiomarina maritima</name>
    <dbReference type="NCBI Taxonomy" id="519453"/>
    <lineage>
        <taxon>Bacteria</taxon>
        <taxon>Pseudomonadati</taxon>
        <taxon>Pseudomonadota</taxon>
        <taxon>Gammaproteobacteria</taxon>
        <taxon>Alteromonadales</taxon>
        <taxon>Idiomarinaceae</taxon>
        <taxon>Pseudidiomarina</taxon>
    </lineage>
</organism>
<dbReference type="RefSeq" id="WP_110076580.1">
    <property type="nucleotide sequence ID" value="NZ_QGTT01000016.1"/>
</dbReference>
<dbReference type="EMBL" id="QGTT01000016">
    <property type="protein sequence ID" value="PWW09854.1"/>
    <property type="molecule type" value="Genomic_DNA"/>
</dbReference>
<evidence type="ECO:0000313" key="2">
    <source>
        <dbReference type="Proteomes" id="UP000246964"/>
    </source>
</evidence>
<proteinExistence type="predicted"/>
<keyword evidence="2" id="KW-1185">Reference proteome</keyword>
<comment type="caution">
    <text evidence="1">The sequence shown here is derived from an EMBL/GenBank/DDBJ whole genome shotgun (WGS) entry which is preliminary data.</text>
</comment>